<dbReference type="EMBL" id="MFBH01000027">
    <property type="protein sequence ID" value="OGD99419.1"/>
    <property type="molecule type" value="Genomic_DNA"/>
</dbReference>
<evidence type="ECO:0000259" key="3">
    <source>
        <dbReference type="Pfam" id="PF13399"/>
    </source>
</evidence>
<dbReference type="Proteomes" id="UP000178393">
    <property type="component" value="Unassembled WGS sequence"/>
</dbReference>
<feature type="compositionally biased region" description="Low complexity" evidence="1">
    <location>
        <begin position="69"/>
        <end position="86"/>
    </location>
</feature>
<keyword evidence="2" id="KW-0812">Transmembrane</keyword>
<protein>
    <recommendedName>
        <fullName evidence="3">LytR/CpsA/Psr regulator C-terminal domain-containing protein</fullName>
    </recommendedName>
</protein>
<evidence type="ECO:0000313" key="5">
    <source>
        <dbReference type="Proteomes" id="UP000178393"/>
    </source>
</evidence>
<dbReference type="Gene3D" id="3.30.70.2390">
    <property type="match status" value="1"/>
</dbReference>
<accession>A0A1F5H5R8</accession>
<proteinExistence type="predicted"/>
<sequence>MDEQQQQQASPPHQPTTSIYQESSQGKNAKWLWILIILIVIGAVAFAIFRGIGPFSKLKFGGASEETIESPTPFEFSSPSPEASPAGAVERSEASVRVLNGSGVAGAGSSLKDFLEGKGWTVEELGNADSYDFTNTVIRIKASFASFQDTLFEDLSSDYSVEVSDENLEATDSADIEVILGTK</sequence>
<evidence type="ECO:0000256" key="1">
    <source>
        <dbReference type="SAM" id="MobiDB-lite"/>
    </source>
</evidence>
<dbReference type="Pfam" id="PF13399">
    <property type="entry name" value="LytR_C"/>
    <property type="match status" value="1"/>
</dbReference>
<reference evidence="4 5" key="1">
    <citation type="journal article" date="2016" name="Nat. Commun.">
        <title>Thousands of microbial genomes shed light on interconnected biogeochemical processes in an aquifer system.</title>
        <authorList>
            <person name="Anantharaman K."/>
            <person name="Brown C.T."/>
            <person name="Hug L.A."/>
            <person name="Sharon I."/>
            <person name="Castelle C.J."/>
            <person name="Probst A.J."/>
            <person name="Thomas B.C."/>
            <person name="Singh A."/>
            <person name="Wilkins M.J."/>
            <person name="Karaoz U."/>
            <person name="Brodie E.L."/>
            <person name="Williams K.H."/>
            <person name="Hubbard S.S."/>
            <person name="Banfield J.F."/>
        </authorList>
    </citation>
    <scope>NUCLEOTIDE SEQUENCE [LARGE SCALE GENOMIC DNA]</scope>
</reference>
<feature type="region of interest" description="Disordered" evidence="1">
    <location>
        <begin position="1"/>
        <end position="21"/>
    </location>
</feature>
<organism evidence="4 5">
    <name type="scientific">Candidatus Curtissbacteria bacterium RIFCSPHIGHO2_12_41_11</name>
    <dbReference type="NCBI Taxonomy" id="1797718"/>
    <lineage>
        <taxon>Bacteria</taxon>
        <taxon>Candidatus Curtissiibacteriota</taxon>
    </lineage>
</organism>
<dbReference type="InterPro" id="IPR027381">
    <property type="entry name" value="LytR/CpsA/Psr_C"/>
</dbReference>
<dbReference type="AlphaFoldDB" id="A0A1F5H5R8"/>
<keyword evidence="2" id="KW-1133">Transmembrane helix</keyword>
<feature type="domain" description="LytR/CpsA/Psr regulator C-terminal" evidence="3">
    <location>
        <begin position="94"/>
        <end position="182"/>
    </location>
</feature>
<name>A0A1F5H5R8_9BACT</name>
<feature type="transmembrane region" description="Helical" evidence="2">
    <location>
        <begin position="31"/>
        <end position="49"/>
    </location>
</feature>
<gene>
    <name evidence="4" type="ORF">A2W45_04050</name>
</gene>
<evidence type="ECO:0000256" key="2">
    <source>
        <dbReference type="SAM" id="Phobius"/>
    </source>
</evidence>
<feature type="region of interest" description="Disordered" evidence="1">
    <location>
        <begin position="69"/>
        <end position="88"/>
    </location>
</feature>
<evidence type="ECO:0000313" key="4">
    <source>
        <dbReference type="EMBL" id="OGD99419.1"/>
    </source>
</evidence>
<comment type="caution">
    <text evidence="4">The sequence shown here is derived from an EMBL/GenBank/DDBJ whole genome shotgun (WGS) entry which is preliminary data.</text>
</comment>
<feature type="compositionally biased region" description="Polar residues" evidence="1">
    <location>
        <begin position="9"/>
        <end position="21"/>
    </location>
</feature>
<keyword evidence="2" id="KW-0472">Membrane</keyword>